<dbReference type="Proteomes" id="UP001519460">
    <property type="component" value="Unassembled WGS sequence"/>
</dbReference>
<evidence type="ECO:0000313" key="1">
    <source>
        <dbReference type="EMBL" id="KAK7462114.1"/>
    </source>
</evidence>
<organism evidence="1 2">
    <name type="scientific">Batillaria attramentaria</name>
    <dbReference type="NCBI Taxonomy" id="370345"/>
    <lineage>
        <taxon>Eukaryota</taxon>
        <taxon>Metazoa</taxon>
        <taxon>Spiralia</taxon>
        <taxon>Lophotrochozoa</taxon>
        <taxon>Mollusca</taxon>
        <taxon>Gastropoda</taxon>
        <taxon>Caenogastropoda</taxon>
        <taxon>Sorbeoconcha</taxon>
        <taxon>Cerithioidea</taxon>
        <taxon>Batillariidae</taxon>
        <taxon>Batillaria</taxon>
    </lineage>
</organism>
<reference evidence="1 2" key="1">
    <citation type="journal article" date="2023" name="Sci. Data">
        <title>Genome assembly of the Korean intertidal mud-creeper Batillaria attramentaria.</title>
        <authorList>
            <person name="Patra A.K."/>
            <person name="Ho P.T."/>
            <person name="Jun S."/>
            <person name="Lee S.J."/>
            <person name="Kim Y."/>
            <person name="Won Y.J."/>
        </authorList>
    </citation>
    <scope>NUCLEOTIDE SEQUENCE [LARGE SCALE GENOMIC DNA]</scope>
    <source>
        <strain evidence="1">Wonlab-2016</strain>
    </source>
</reference>
<dbReference type="AlphaFoldDB" id="A0ABD0J5Z5"/>
<name>A0ABD0J5Z5_9CAEN</name>
<sequence>MWLSDLDLAGCERLLFGLLPGLMSVCTCTEVKCLPNQCKDLTVEVTWSVTDRVVPVVGPRQFLNMDKTKLRYVEVETNSILVNVIITPFRFAARSIQYPTRTAQYSANLAPDVVRHTDNTIATWVCGLDRNLT</sequence>
<evidence type="ECO:0000313" key="2">
    <source>
        <dbReference type="Proteomes" id="UP001519460"/>
    </source>
</evidence>
<proteinExistence type="predicted"/>
<comment type="caution">
    <text evidence="1">The sequence shown here is derived from an EMBL/GenBank/DDBJ whole genome shotgun (WGS) entry which is preliminary data.</text>
</comment>
<protein>
    <recommendedName>
        <fullName evidence="3">Secreted protein</fullName>
    </recommendedName>
</protein>
<evidence type="ECO:0008006" key="3">
    <source>
        <dbReference type="Google" id="ProtNLM"/>
    </source>
</evidence>
<gene>
    <name evidence="1" type="ORF">BaRGS_00038486</name>
</gene>
<accession>A0ABD0J5Z5</accession>
<dbReference type="EMBL" id="JACVVK020000623">
    <property type="protein sequence ID" value="KAK7462114.1"/>
    <property type="molecule type" value="Genomic_DNA"/>
</dbReference>
<keyword evidence="2" id="KW-1185">Reference proteome</keyword>